<evidence type="ECO:0000256" key="1">
    <source>
        <dbReference type="SAM" id="Phobius"/>
    </source>
</evidence>
<proteinExistence type="predicted"/>
<name>A0A9E7STL4_9EURY</name>
<keyword evidence="1" id="KW-1133">Transmembrane helix</keyword>
<feature type="transmembrane region" description="Helical" evidence="1">
    <location>
        <begin position="68"/>
        <end position="89"/>
    </location>
</feature>
<accession>A0A9E7STL4</accession>
<evidence type="ECO:0000313" key="3">
    <source>
        <dbReference type="Proteomes" id="UP001056855"/>
    </source>
</evidence>
<dbReference type="RefSeq" id="WP_254158319.1">
    <property type="nucleotide sequence ID" value="NZ_CP100355.1"/>
</dbReference>
<feature type="transmembrane region" description="Helical" evidence="1">
    <location>
        <begin position="101"/>
        <end position="122"/>
    </location>
</feature>
<dbReference type="EMBL" id="CP100355">
    <property type="protein sequence ID" value="UTF53799.1"/>
    <property type="molecule type" value="Genomic_DNA"/>
</dbReference>
<gene>
    <name evidence="2" type="ORF">NGM29_00500</name>
</gene>
<feature type="transmembrane region" description="Helical" evidence="1">
    <location>
        <begin position="35"/>
        <end position="56"/>
    </location>
</feature>
<protein>
    <submittedName>
        <fullName evidence="2">Uncharacterized protein</fullName>
    </submittedName>
</protein>
<keyword evidence="1" id="KW-0472">Membrane</keyword>
<dbReference type="GeneID" id="73288480"/>
<keyword evidence="3" id="KW-1185">Reference proteome</keyword>
<organism evidence="2 3">
    <name type="scientific">Natronosalvus rutilus</name>
    <dbReference type="NCBI Taxonomy" id="2953753"/>
    <lineage>
        <taxon>Archaea</taxon>
        <taxon>Methanobacteriati</taxon>
        <taxon>Methanobacteriota</taxon>
        <taxon>Stenosarchaea group</taxon>
        <taxon>Halobacteria</taxon>
        <taxon>Halobacteriales</taxon>
        <taxon>Natrialbaceae</taxon>
        <taxon>Natronosalvus</taxon>
    </lineage>
</organism>
<dbReference type="Proteomes" id="UP001056855">
    <property type="component" value="Chromosome"/>
</dbReference>
<reference evidence="2" key="1">
    <citation type="submission" date="2022-06" db="EMBL/GenBank/DDBJ databases">
        <title>Diverse halophilic archaea isolated from saline environments.</title>
        <authorList>
            <person name="Cui H.-L."/>
        </authorList>
    </citation>
    <scope>NUCLEOTIDE SEQUENCE</scope>
    <source>
        <strain evidence="2">WLHS1</strain>
    </source>
</reference>
<evidence type="ECO:0000313" key="2">
    <source>
        <dbReference type="EMBL" id="UTF53799.1"/>
    </source>
</evidence>
<sequence length="128" mass="13528">MVSRDTRVHLVAIALAIAIFAVVSRFDFATDGPEYLVAFLVSYGIIFGGAHLYLAARGDDGMVPTASRWRYVAVVAVFLLVGALLWVAGDAALGPVTVRQVGLAVLALTALVYLAVESVSGYQATQLE</sequence>
<keyword evidence="1" id="KW-0812">Transmembrane</keyword>
<dbReference type="AlphaFoldDB" id="A0A9E7STL4"/>
<dbReference type="KEGG" id="sawl:NGM29_00500"/>